<name>A0ABY6KHC5_9ARAC</name>
<keyword evidence="3" id="KW-1185">Reference proteome</keyword>
<dbReference type="Pfam" id="PF00627">
    <property type="entry name" value="UBA"/>
    <property type="match status" value="1"/>
</dbReference>
<evidence type="ECO:0000313" key="3">
    <source>
        <dbReference type="Proteomes" id="UP001235939"/>
    </source>
</evidence>
<dbReference type="PROSITE" id="PS50030">
    <property type="entry name" value="UBA"/>
    <property type="match status" value="1"/>
</dbReference>
<dbReference type="InterPro" id="IPR009060">
    <property type="entry name" value="UBA-like_sf"/>
</dbReference>
<dbReference type="SMART" id="SM00165">
    <property type="entry name" value="UBA"/>
    <property type="match status" value="1"/>
</dbReference>
<dbReference type="SUPFAM" id="SSF46934">
    <property type="entry name" value="UBA-like"/>
    <property type="match status" value="1"/>
</dbReference>
<gene>
    <name evidence="2" type="ORF">LAZ67_5003556</name>
</gene>
<reference evidence="2 3" key="1">
    <citation type="submission" date="2022-01" db="EMBL/GenBank/DDBJ databases">
        <title>A chromosomal length assembly of Cordylochernes scorpioides.</title>
        <authorList>
            <person name="Zeh D."/>
            <person name="Zeh J."/>
        </authorList>
    </citation>
    <scope>NUCLEOTIDE SEQUENCE [LARGE SCALE GENOMIC DNA]</scope>
    <source>
        <strain evidence="2">IN4F17</strain>
        <tissue evidence="2">Whole Body</tissue>
    </source>
</reference>
<dbReference type="PANTHER" id="PTHR10677:SF25">
    <property type="entry name" value="UBIQUITIN-LIKE PROTEIN 7"/>
    <property type="match status" value="1"/>
</dbReference>
<dbReference type="PANTHER" id="PTHR10677">
    <property type="entry name" value="UBIQUILIN"/>
    <property type="match status" value="1"/>
</dbReference>
<evidence type="ECO:0000313" key="2">
    <source>
        <dbReference type="EMBL" id="UYV68234.1"/>
    </source>
</evidence>
<dbReference type="InterPro" id="IPR047878">
    <property type="entry name" value="UBL7_UBA"/>
</dbReference>
<protein>
    <submittedName>
        <fullName evidence="2">UBL7</fullName>
    </submittedName>
</protein>
<dbReference type="Proteomes" id="UP001235939">
    <property type="component" value="Chromosome 05"/>
</dbReference>
<dbReference type="InterPro" id="IPR015496">
    <property type="entry name" value="Ubiquilin"/>
</dbReference>
<organism evidence="2 3">
    <name type="scientific">Cordylochernes scorpioides</name>
    <dbReference type="NCBI Taxonomy" id="51811"/>
    <lineage>
        <taxon>Eukaryota</taxon>
        <taxon>Metazoa</taxon>
        <taxon>Ecdysozoa</taxon>
        <taxon>Arthropoda</taxon>
        <taxon>Chelicerata</taxon>
        <taxon>Arachnida</taxon>
        <taxon>Pseudoscorpiones</taxon>
        <taxon>Cheliferoidea</taxon>
        <taxon>Chernetidae</taxon>
        <taxon>Cordylochernes</taxon>
    </lineage>
</organism>
<accession>A0ABY6KHC5</accession>
<sequence>MSEAAKQKKQSHTEWYFQVFRPTAPLFPSFHDVAQRIVNTMCCADPICFGFALKDEQSLESYGITSGTFINVFQREAPPPVAELSLPGCVTEVTGRDLAKLQADLKVALANHSYTTMIRKPETIDALLTAIPALEQDYMATGIMQDIDMIRMLAAPDNLERILQDHRVLREALQASFNMLQQEPSSSSGHISYSLDSLSDDDMEDQGVAMSGPITPAHLANALASVVANAPAPPGSTPITEEMFSQAMQNALGAVGTPSLQVGSPPAQTYTGQLQQMREMGITDEAVSVQALEATGGDVNAAIDFIFNMDTSQDPPPSS</sequence>
<dbReference type="EMBL" id="CP092867">
    <property type="protein sequence ID" value="UYV68234.1"/>
    <property type="molecule type" value="Genomic_DNA"/>
</dbReference>
<dbReference type="Gene3D" id="1.10.8.10">
    <property type="entry name" value="DNA helicase RuvA subunit, C-terminal domain"/>
    <property type="match status" value="1"/>
</dbReference>
<evidence type="ECO:0000259" key="1">
    <source>
        <dbReference type="PROSITE" id="PS50030"/>
    </source>
</evidence>
<dbReference type="CDD" id="cd14326">
    <property type="entry name" value="UBA_UBL7"/>
    <property type="match status" value="1"/>
</dbReference>
<proteinExistence type="predicted"/>
<feature type="domain" description="UBA" evidence="1">
    <location>
        <begin position="265"/>
        <end position="309"/>
    </location>
</feature>
<dbReference type="InterPro" id="IPR015940">
    <property type="entry name" value="UBA"/>
</dbReference>